<evidence type="ECO:0000313" key="1">
    <source>
        <dbReference type="EMBL" id="MBK1711269.1"/>
    </source>
</evidence>
<protein>
    <submittedName>
        <fullName evidence="1">Uncharacterized protein</fullName>
    </submittedName>
</protein>
<accession>A0ABS1DNW2</accession>
<gene>
    <name evidence="1" type="ORF">CKO43_00570</name>
</gene>
<keyword evidence="2" id="KW-1185">Reference proteome</keyword>
<proteinExistence type="predicted"/>
<dbReference type="EMBL" id="NRRU01000001">
    <property type="protein sequence ID" value="MBK1711269.1"/>
    <property type="molecule type" value="Genomic_DNA"/>
</dbReference>
<organism evidence="1 2">
    <name type="scientific">Rubrivivax gelatinosus</name>
    <name type="common">Rhodocyclus gelatinosus</name>
    <name type="synonym">Rhodopseudomonas gelatinosa</name>
    <dbReference type="NCBI Taxonomy" id="28068"/>
    <lineage>
        <taxon>Bacteria</taxon>
        <taxon>Pseudomonadati</taxon>
        <taxon>Pseudomonadota</taxon>
        <taxon>Betaproteobacteria</taxon>
        <taxon>Burkholderiales</taxon>
        <taxon>Sphaerotilaceae</taxon>
        <taxon>Rubrivivax</taxon>
    </lineage>
</organism>
<name>A0ABS1DNW2_RUBGE</name>
<evidence type="ECO:0000313" key="2">
    <source>
        <dbReference type="Proteomes" id="UP001041814"/>
    </source>
</evidence>
<reference evidence="1" key="1">
    <citation type="submission" date="2017-08" db="EMBL/GenBank/DDBJ databases">
        <authorList>
            <person name="Imhoff J.F."/>
            <person name="Rahn T."/>
            <person name="Kuenzel S."/>
            <person name="Neulinger S.C."/>
        </authorList>
    </citation>
    <scope>NUCLEOTIDE SEQUENCE</scope>
    <source>
        <strain evidence="1">IM 151</strain>
    </source>
</reference>
<reference evidence="1" key="2">
    <citation type="journal article" date="2020" name="Microorganisms">
        <title>Osmotic Adaptation and Compatible Solute Biosynthesis of Phototrophic Bacteria as Revealed from Genome Analyses.</title>
        <authorList>
            <person name="Imhoff J.F."/>
            <person name="Rahn T."/>
            <person name="Kunzel S."/>
            <person name="Keller A."/>
            <person name="Neulinger S.C."/>
        </authorList>
    </citation>
    <scope>NUCLEOTIDE SEQUENCE</scope>
    <source>
        <strain evidence="1">IM 151</strain>
    </source>
</reference>
<dbReference type="RefSeq" id="WP_200377488.1">
    <property type="nucleotide sequence ID" value="NZ_NRRU01000001.1"/>
</dbReference>
<dbReference type="Proteomes" id="UP001041814">
    <property type="component" value="Unassembled WGS sequence"/>
</dbReference>
<comment type="caution">
    <text evidence="1">The sequence shown here is derived from an EMBL/GenBank/DDBJ whole genome shotgun (WGS) entry which is preliminary data.</text>
</comment>
<sequence length="401" mass="42623">MASDLSILIPRLRAAIAALPPGAWPLDRQTLQVVMGGRRFGKTAQAYVDLAAEAAPALLEHAELYEHLRTRPLDTIALAKGGVFAGRVPDNVVLNGEDLDRAIREEMGRPQAAQAEQVAERDEILNDFERELFDATKPEWVAGMTNDWTAIGAQLCTKDGRVTGNAVVTGSKEANGTPFYSVVTDVGTQLHLSEQELKSRFHQPRFTMVVERHPGVLRRAGQALPLQAKPKAPQLYEEDALLLAQAVDMLSEYAADLRRRGADSEAAGAKCSSAAVLRLGGALSRAALAASEAALPAPEDKPEAVNARLLSELRGAHQALEANGFTQQAGTARAVIADAEAAWPALAERVAQLLDGFDSRIATAEANGDSYDAGYLKAMKASFKALVTSLGLGATDEKGGA</sequence>